<dbReference type="InterPro" id="IPR006015">
    <property type="entry name" value="Universal_stress_UspA"/>
</dbReference>
<dbReference type="InterPro" id="IPR014729">
    <property type="entry name" value="Rossmann-like_a/b/a_fold"/>
</dbReference>
<name>A0A1G9TA39_9EURY</name>
<dbReference type="Proteomes" id="UP000199451">
    <property type="component" value="Unassembled WGS sequence"/>
</dbReference>
<dbReference type="CDD" id="cd00293">
    <property type="entry name" value="USP-like"/>
    <property type="match status" value="1"/>
</dbReference>
<protein>
    <submittedName>
        <fullName evidence="3">Nucleotide-binding universal stress protein, UspA family</fullName>
    </submittedName>
</protein>
<evidence type="ECO:0000259" key="2">
    <source>
        <dbReference type="Pfam" id="PF00582"/>
    </source>
</evidence>
<reference evidence="4" key="1">
    <citation type="submission" date="2016-10" db="EMBL/GenBank/DDBJ databases">
        <authorList>
            <person name="Varghese N."/>
            <person name="Submissions S."/>
        </authorList>
    </citation>
    <scope>NUCLEOTIDE SEQUENCE [LARGE SCALE GENOMIC DNA]</scope>
    <source>
        <strain evidence="4">CGMCC 1.10119</strain>
    </source>
</reference>
<dbReference type="RefSeq" id="WP_089696436.1">
    <property type="nucleotide sequence ID" value="NZ_FNHL01000002.1"/>
</dbReference>
<organism evidence="3 4">
    <name type="scientific">Halogranum gelatinilyticum</name>
    <dbReference type="NCBI Taxonomy" id="660521"/>
    <lineage>
        <taxon>Archaea</taxon>
        <taxon>Methanobacteriati</taxon>
        <taxon>Methanobacteriota</taxon>
        <taxon>Stenosarchaea group</taxon>
        <taxon>Halobacteria</taxon>
        <taxon>Halobacteriales</taxon>
        <taxon>Haloferacaceae</taxon>
    </lineage>
</organism>
<proteinExistence type="inferred from homology"/>
<evidence type="ECO:0000313" key="4">
    <source>
        <dbReference type="Proteomes" id="UP000199451"/>
    </source>
</evidence>
<dbReference type="PRINTS" id="PR01438">
    <property type="entry name" value="UNVRSLSTRESS"/>
</dbReference>
<accession>A0A1G9TA39</accession>
<dbReference type="OrthoDB" id="105697at2157"/>
<dbReference type="PANTHER" id="PTHR46268:SF24">
    <property type="entry name" value="UNIVERSAL STRESS PROTEIN"/>
    <property type="match status" value="1"/>
</dbReference>
<dbReference type="EMBL" id="FNHL01000002">
    <property type="protein sequence ID" value="SDM44478.1"/>
    <property type="molecule type" value="Genomic_DNA"/>
</dbReference>
<dbReference type="Pfam" id="PF00582">
    <property type="entry name" value="Usp"/>
    <property type="match status" value="1"/>
</dbReference>
<comment type="similarity">
    <text evidence="1">Belongs to the universal stress protein A family.</text>
</comment>
<dbReference type="PANTHER" id="PTHR46268">
    <property type="entry name" value="STRESS RESPONSE PROTEIN NHAX"/>
    <property type="match status" value="1"/>
</dbReference>
<keyword evidence="4" id="KW-1185">Reference proteome</keyword>
<sequence length="140" mass="15857">MTKVLVPFDGSKLAIQALRFAYERFPEAEVTALFVVDTSVTYQPEKYVGVKLGEIYEQRKKEGEAMLEEAEAVAAEFDAPLTTAIEQGRPWQEILDYVDDHDVDHVVLGSHSRDFLERFFVGSVAERVVDRIPVPVTLIR</sequence>
<dbReference type="SUPFAM" id="SSF52402">
    <property type="entry name" value="Adenine nucleotide alpha hydrolases-like"/>
    <property type="match status" value="1"/>
</dbReference>
<gene>
    <name evidence="3" type="ORF">SAMN04487949_1685</name>
</gene>
<feature type="domain" description="UspA" evidence="2">
    <location>
        <begin position="2"/>
        <end position="140"/>
    </location>
</feature>
<evidence type="ECO:0000313" key="3">
    <source>
        <dbReference type="EMBL" id="SDM44478.1"/>
    </source>
</evidence>
<evidence type="ECO:0000256" key="1">
    <source>
        <dbReference type="ARBA" id="ARBA00008791"/>
    </source>
</evidence>
<dbReference type="Gene3D" id="3.40.50.620">
    <property type="entry name" value="HUPs"/>
    <property type="match status" value="1"/>
</dbReference>
<dbReference type="AlphaFoldDB" id="A0A1G9TA39"/>
<dbReference type="STRING" id="660521.SAMN04487949_1685"/>
<dbReference type="InterPro" id="IPR006016">
    <property type="entry name" value="UspA"/>
</dbReference>